<keyword evidence="3 8" id="KW-1003">Cell membrane</keyword>
<dbReference type="GO" id="GO:0046428">
    <property type="term" value="F:1,4-dihydroxy-2-naphthoate polyprenyltransferase activity"/>
    <property type="evidence" value="ECO:0007669"/>
    <property type="project" value="UniProtKB-UniRule"/>
</dbReference>
<evidence type="ECO:0000313" key="10">
    <source>
        <dbReference type="EMBL" id="MVT26115.1"/>
    </source>
</evidence>
<dbReference type="GO" id="GO:0009234">
    <property type="term" value="P:menaquinone biosynthetic process"/>
    <property type="evidence" value="ECO:0007669"/>
    <property type="project" value="UniProtKB-UniRule"/>
</dbReference>
<dbReference type="PANTHER" id="PTHR13929:SF0">
    <property type="entry name" value="UBIA PRENYLTRANSFERASE DOMAIN-CONTAINING PROTEIN 1"/>
    <property type="match status" value="1"/>
</dbReference>
<dbReference type="NCBIfam" id="TIGR00751">
    <property type="entry name" value="menA"/>
    <property type="match status" value="1"/>
</dbReference>
<keyword evidence="4 8" id="KW-0808">Transferase</keyword>
<evidence type="ECO:0000256" key="3">
    <source>
        <dbReference type="ARBA" id="ARBA00022475"/>
    </source>
</evidence>
<feature type="transmembrane region" description="Helical" evidence="8">
    <location>
        <begin position="109"/>
        <end position="126"/>
    </location>
</feature>
<dbReference type="UniPathway" id="UPA00079">
    <property type="reaction ID" value="UER00168"/>
</dbReference>
<proteinExistence type="inferred from homology"/>
<feature type="transmembrane region" description="Helical" evidence="8">
    <location>
        <begin position="15"/>
        <end position="32"/>
    </location>
</feature>
<comment type="catalytic activity">
    <reaction evidence="8">
        <text>an all-trans-polyprenyl diphosphate + 1,4-dihydroxy-2-naphthoate + H(+) = a 2-demethylmenaquinol + CO2 + diphosphate</text>
        <dbReference type="Rhea" id="RHEA:26478"/>
        <dbReference type="Rhea" id="RHEA-COMP:9563"/>
        <dbReference type="Rhea" id="RHEA-COMP:9564"/>
        <dbReference type="ChEBI" id="CHEBI:11173"/>
        <dbReference type="ChEBI" id="CHEBI:15378"/>
        <dbReference type="ChEBI" id="CHEBI:16526"/>
        <dbReference type="ChEBI" id="CHEBI:33019"/>
        <dbReference type="ChEBI" id="CHEBI:55437"/>
        <dbReference type="ChEBI" id="CHEBI:58914"/>
        <dbReference type="EC" id="2.5.1.74"/>
    </reaction>
</comment>
<dbReference type="GO" id="GO:0042371">
    <property type="term" value="P:vitamin K biosynthetic process"/>
    <property type="evidence" value="ECO:0007669"/>
    <property type="project" value="TreeGrafter"/>
</dbReference>
<keyword evidence="2 8" id="KW-0474">Menaquinone biosynthesis</keyword>
<keyword evidence="7 8" id="KW-0472">Membrane</keyword>
<name>A0A7K1UI16_9MICC</name>
<dbReference type="EMBL" id="WRPM01000049">
    <property type="protein sequence ID" value="MVT26115.1"/>
    <property type="molecule type" value="Genomic_DNA"/>
</dbReference>
<dbReference type="AlphaFoldDB" id="A0A7K1UI16"/>
<feature type="transmembrane region" description="Helical" evidence="8">
    <location>
        <begin position="193"/>
        <end position="215"/>
    </location>
</feature>
<comment type="pathway">
    <text evidence="8">Quinol/quinone metabolism; menaquinone biosynthesis; menaquinol from 1,4-dihydroxy-2-naphthoate: step 1/2.</text>
</comment>
<reference evidence="10 11" key="1">
    <citation type="submission" date="2019-12" db="EMBL/GenBank/DDBJ databases">
        <title>Nesterenkonia muleiensis sp. nov., a novel actinobacterium isolated from sap of Populus euphratica.</title>
        <authorList>
            <person name="Wang R."/>
        </authorList>
    </citation>
    <scope>NUCLEOTIDE SEQUENCE [LARGE SCALE GENOMIC DNA]</scope>
    <source>
        <strain evidence="10 11">F10</strain>
    </source>
</reference>
<protein>
    <recommendedName>
        <fullName evidence="8 9">1,4-dihydroxy-2-naphthoate octaprenyltransferase</fullName>
        <shortName evidence="8">DHNA-octaprenyltransferase</shortName>
        <ecNumber evidence="8 9">2.5.1.74</ecNumber>
    </recommendedName>
</protein>
<dbReference type="PIRSF" id="PIRSF005355">
    <property type="entry name" value="UBIAD1"/>
    <property type="match status" value="1"/>
</dbReference>
<evidence type="ECO:0000256" key="9">
    <source>
        <dbReference type="NCBIfam" id="TIGR00751"/>
    </source>
</evidence>
<dbReference type="OrthoDB" id="9767568at2"/>
<evidence type="ECO:0000256" key="1">
    <source>
        <dbReference type="ARBA" id="ARBA00004141"/>
    </source>
</evidence>
<evidence type="ECO:0000256" key="4">
    <source>
        <dbReference type="ARBA" id="ARBA00022679"/>
    </source>
</evidence>
<dbReference type="PANTHER" id="PTHR13929">
    <property type="entry name" value="1,4-DIHYDROXY-2-NAPHTHOATE OCTAPRENYLTRANSFERASE"/>
    <property type="match status" value="1"/>
</dbReference>
<feature type="transmembrane region" description="Helical" evidence="8">
    <location>
        <begin position="132"/>
        <end position="150"/>
    </location>
</feature>
<dbReference type="Proteomes" id="UP000460157">
    <property type="component" value="Unassembled WGS sequence"/>
</dbReference>
<dbReference type="NCBIfam" id="NF004751">
    <property type="entry name" value="PRK06080.1-3"/>
    <property type="match status" value="1"/>
</dbReference>
<keyword evidence="5 8" id="KW-0812">Transmembrane</keyword>
<evidence type="ECO:0000256" key="6">
    <source>
        <dbReference type="ARBA" id="ARBA00022989"/>
    </source>
</evidence>
<comment type="similarity">
    <text evidence="8">Belongs to the MenA family. Type 1 subfamily.</text>
</comment>
<comment type="caution">
    <text evidence="10">The sequence shown here is derived from an EMBL/GenBank/DDBJ whole genome shotgun (WGS) entry which is preliminary data.</text>
</comment>
<keyword evidence="6 8" id="KW-1133">Transmembrane helix</keyword>
<comment type="function">
    <text evidence="8">Conversion of 1,4-dihydroxy-2-naphthoate (DHNA) to demethylmenaquinone (DMK).</text>
</comment>
<evidence type="ECO:0000313" key="11">
    <source>
        <dbReference type="Proteomes" id="UP000460157"/>
    </source>
</evidence>
<keyword evidence="11" id="KW-1185">Reference proteome</keyword>
<dbReference type="EC" id="2.5.1.74" evidence="8 9"/>
<gene>
    <name evidence="8" type="primary">menA</name>
    <name evidence="10" type="ORF">GNZ21_07050</name>
</gene>
<dbReference type="HAMAP" id="MF_01937">
    <property type="entry name" value="MenA_1"/>
    <property type="match status" value="1"/>
</dbReference>
<dbReference type="Pfam" id="PF01040">
    <property type="entry name" value="UbiA"/>
    <property type="match status" value="1"/>
</dbReference>
<organism evidence="10 11">
    <name type="scientific">Nesterenkonia alkaliphila</name>
    <dbReference type="NCBI Taxonomy" id="1463631"/>
    <lineage>
        <taxon>Bacteria</taxon>
        <taxon>Bacillati</taxon>
        <taxon>Actinomycetota</taxon>
        <taxon>Actinomycetes</taxon>
        <taxon>Micrococcales</taxon>
        <taxon>Micrococcaceae</taxon>
        <taxon>Nesterenkonia</taxon>
    </lineage>
</organism>
<feature type="transmembrane region" description="Helical" evidence="8">
    <location>
        <begin position="305"/>
        <end position="323"/>
    </location>
</feature>
<accession>A0A7K1UI16</accession>
<evidence type="ECO:0000256" key="5">
    <source>
        <dbReference type="ARBA" id="ARBA00022692"/>
    </source>
</evidence>
<feature type="transmembrane region" description="Helical" evidence="8">
    <location>
        <begin position="162"/>
        <end position="181"/>
    </location>
</feature>
<dbReference type="InterPro" id="IPR000537">
    <property type="entry name" value="UbiA_prenyltransferase"/>
</dbReference>
<feature type="transmembrane region" description="Helical" evidence="8">
    <location>
        <begin position="243"/>
        <end position="261"/>
    </location>
</feature>
<dbReference type="InterPro" id="IPR026046">
    <property type="entry name" value="UBIAD1"/>
</dbReference>
<dbReference type="CDD" id="cd13962">
    <property type="entry name" value="PT_UbiA_UBIAD1"/>
    <property type="match status" value="1"/>
</dbReference>
<sequence length="324" mass="34072">MATTREWLAGARPRTLPMALCPVLIGAAAAWSQYLGHLDFAMVGQRPPNAHALAAAVALLALVVALALQVGVNYANDYSDGVRGTDDVRVGPMRLTGSGAAAPHQVKRAAFASFGIACLAGLGIVVMIQAWWLLPVGAVCVLAAWWYTGGKNPYGYLGLGEVMVFVFFGLVATLGTAFAVTEIGRINGYAVEFPLLTAGVGAVSHGLIASALLMANNVRDIPTDREAGKMTLAVRLGQTRARWGYATMLGVAVAIPLALVLQGPQSPWFLLVLISWPLCIRPMATMVRRPKLARGPELIPVLQQTGTLGLAFAASYSAALLLIT</sequence>
<feature type="transmembrane region" description="Helical" evidence="8">
    <location>
        <begin position="52"/>
        <end position="75"/>
    </location>
</feature>
<dbReference type="RefSeq" id="WP_157322767.1">
    <property type="nucleotide sequence ID" value="NZ_BMFX01000016.1"/>
</dbReference>
<evidence type="ECO:0000256" key="2">
    <source>
        <dbReference type="ARBA" id="ARBA00022428"/>
    </source>
</evidence>
<dbReference type="InterPro" id="IPR004657">
    <property type="entry name" value="MenA"/>
</dbReference>
<evidence type="ECO:0000256" key="7">
    <source>
        <dbReference type="ARBA" id="ARBA00023136"/>
    </source>
</evidence>
<evidence type="ECO:0000256" key="8">
    <source>
        <dbReference type="HAMAP-Rule" id="MF_01937"/>
    </source>
</evidence>
<dbReference type="GO" id="GO:0005886">
    <property type="term" value="C:plasma membrane"/>
    <property type="evidence" value="ECO:0007669"/>
    <property type="project" value="UniProtKB-SubCell"/>
</dbReference>
<comment type="subcellular location">
    <subcellularLocation>
        <location evidence="8">Cell membrane</location>
        <topology evidence="8">Multi-pass membrane protein</topology>
    </subcellularLocation>
    <subcellularLocation>
        <location evidence="1">Membrane</location>
        <topology evidence="1">Multi-pass membrane protein</topology>
    </subcellularLocation>
</comment>